<feature type="region of interest" description="Disordered" evidence="1">
    <location>
        <begin position="1"/>
        <end position="40"/>
    </location>
</feature>
<comment type="caution">
    <text evidence="2">The sequence shown here is derived from an EMBL/GenBank/DDBJ whole genome shotgun (WGS) entry which is preliminary data.</text>
</comment>
<protein>
    <submittedName>
        <fullName evidence="2">Uncharacterized protein</fullName>
    </submittedName>
</protein>
<dbReference type="Proteomes" id="UP001066276">
    <property type="component" value="Chromosome 1_1"/>
</dbReference>
<accession>A0AAV7WHU3</accession>
<dbReference type="AlphaFoldDB" id="A0AAV7WHU3"/>
<sequence length="86" mass="9319">MCNGAQYHIRDLHPAMAQQGNGRRGPRRPASQLPRAGTSGTRFTTLRFSNVLPGNLCIAPECRTVAVHPDTLRGSAATRRGQRPLA</sequence>
<evidence type="ECO:0000256" key="1">
    <source>
        <dbReference type="SAM" id="MobiDB-lite"/>
    </source>
</evidence>
<keyword evidence="3" id="KW-1185">Reference proteome</keyword>
<dbReference type="EMBL" id="JANPWB010000001">
    <property type="protein sequence ID" value="KAJ1213633.1"/>
    <property type="molecule type" value="Genomic_DNA"/>
</dbReference>
<organism evidence="2 3">
    <name type="scientific">Pleurodeles waltl</name>
    <name type="common">Iberian ribbed newt</name>
    <dbReference type="NCBI Taxonomy" id="8319"/>
    <lineage>
        <taxon>Eukaryota</taxon>
        <taxon>Metazoa</taxon>
        <taxon>Chordata</taxon>
        <taxon>Craniata</taxon>
        <taxon>Vertebrata</taxon>
        <taxon>Euteleostomi</taxon>
        <taxon>Amphibia</taxon>
        <taxon>Batrachia</taxon>
        <taxon>Caudata</taxon>
        <taxon>Salamandroidea</taxon>
        <taxon>Salamandridae</taxon>
        <taxon>Pleurodelinae</taxon>
        <taxon>Pleurodeles</taxon>
    </lineage>
</organism>
<gene>
    <name evidence="2" type="ORF">NDU88_001266</name>
</gene>
<evidence type="ECO:0000313" key="3">
    <source>
        <dbReference type="Proteomes" id="UP001066276"/>
    </source>
</evidence>
<proteinExistence type="predicted"/>
<name>A0AAV7WHU3_PLEWA</name>
<evidence type="ECO:0000313" key="2">
    <source>
        <dbReference type="EMBL" id="KAJ1213633.1"/>
    </source>
</evidence>
<reference evidence="2" key="1">
    <citation type="journal article" date="2022" name="bioRxiv">
        <title>Sequencing and chromosome-scale assembly of the giantPleurodeles waltlgenome.</title>
        <authorList>
            <person name="Brown T."/>
            <person name="Elewa A."/>
            <person name="Iarovenko S."/>
            <person name="Subramanian E."/>
            <person name="Araus A.J."/>
            <person name="Petzold A."/>
            <person name="Susuki M."/>
            <person name="Suzuki K.-i.T."/>
            <person name="Hayashi T."/>
            <person name="Toyoda A."/>
            <person name="Oliveira C."/>
            <person name="Osipova E."/>
            <person name="Leigh N.D."/>
            <person name="Simon A."/>
            <person name="Yun M.H."/>
        </authorList>
    </citation>
    <scope>NUCLEOTIDE SEQUENCE</scope>
    <source>
        <strain evidence="2">20211129_DDA</strain>
        <tissue evidence="2">Liver</tissue>
    </source>
</reference>